<feature type="compositionally biased region" description="Polar residues" evidence="1">
    <location>
        <begin position="617"/>
        <end position="634"/>
    </location>
</feature>
<evidence type="ECO:0000256" key="1">
    <source>
        <dbReference type="SAM" id="MobiDB-lite"/>
    </source>
</evidence>
<reference evidence="3" key="1">
    <citation type="journal article" date="2020" name="Stud. Mycol.">
        <title>101 Dothideomycetes genomes: a test case for predicting lifestyles and emergence of pathogens.</title>
        <authorList>
            <person name="Haridas S."/>
            <person name="Albert R."/>
            <person name="Binder M."/>
            <person name="Bloem J."/>
            <person name="Labutti K."/>
            <person name="Salamov A."/>
            <person name="Andreopoulos B."/>
            <person name="Baker S."/>
            <person name="Barry K."/>
            <person name="Bills G."/>
            <person name="Bluhm B."/>
            <person name="Cannon C."/>
            <person name="Castanera R."/>
            <person name="Culley D."/>
            <person name="Daum C."/>
            <person name="Ezra D."/>
            <person name="Gonzalez J."/>
            <person name="Henrissat B."/>
            <person name="Kuo A."/>
            <person name="Liang C."/>
            <person name="Lipzen A."/>
            <person name="Lutzoni F."/>
            <person name="Magnuson J."/>
            <person name="Mondo S."/>
            <person name="Nolan M."/>
            <person name="Ohm R."/>
            <person name="Pangilinan J."/>
            <person name="Park H.-J."/>
            <person name="Ramirez L."/>
            <person name="Alfaro M."/>
            <person name="Sun H."/>
            <person name="Tritt A."/>
            <person name="Yoshinaga Y."/>
            <person name="Zwiers L.-H."/>
            <person name="Turgeon B."/>
            <person name="Goodwin S."/>
            <person name="Spatafora J."/>
            <person name="Crous P."/>
            <person name="Grigoriev I."/>
        </authorList>
    </citation>
    <scope>NUCLEOTIDE SEQUENCE</scope>
    <source>
        <strain evidence="3">CBS 122681</strain>
    </source>
</reference>
<sequence>MDSITSITRNQAITGIWTDFGTGKTSLVHDTDTGNRLVAFSAIWLALSMRYIKKIMANTALCMHLWWHKPKPNETSTTPATERDALLPGQPTTSLSKEAEILARIYKANPDVRDYLDEFWRNKDLTWGYRICLFLFTVLLSSTALGLIIGGILSAAMKSEGPARLASENCGLWMFDERSGGPEAATRAGVLDLIKETRAAQYAENCYKTSNSFSASNCNLFYRQKLPFSQARYTTDCPFRDQICRANQTVTFVTGYLDANDIGINTPAGPKFRRSTKCTPLSMEYPFIMNHTQNGTTTYHYYYGEKKDGEETVDYTYKTVGDPWDRLAPVYDVFAYVTNSTPYTNTYWNPRSELKYDKTSTLTIVFVSSLRILYEKRSDDPIFPADKEYFLPGSNKPWFRNSDPRARPFACINSIEVCLADGKTCWPFVGGKSPEETVPQGTIPPTFWLMYASLLNTDIIDSIAKRLGGSLQAQKLVSQYFSPALSDYHWVDEVEKMVATAHARTQINAWSISTGEDSTHEGKDGYTLRTPLSKYGDFCRTFKYYPRGYASIHLGAFISVCCALPVLFLLSYEWESIATPFKRITVRLRAQQARRREDNGQTTTATDDTGHNENRDGQSAVQAPQTQASQSLGTSHEDPQEESSTAQDRIQQATISREPSQHPSDSITASGRLSIESQIHSTDNFEPVEWEPLVISKLFEWLYLILSYGIWWPIIRLLKICVRCCAI</sequence>
<dbReference type="AlphaFoldDB" id="A0A6A6SHF2"/>
<evidence type="ECO:0000313" key="4">
    <source>
        <dbReference type="Proteomes" id="UP000799324"/>
    </source>
</evidence>
<dbReference type="OrthoDB" id="3540210at2759"/>
<evidence type="ECO:0000313" key="3">
    <source>
        <dbReference type="EMBL" id="KAF2647295.1"/>
    </source>
</evidence>
<keyword evidence="2" id="KW-1133">Transmembrane helix</keyword>
<organism evidence="3 4">
    <name type="scientific">Lophiostoma macrostomum CBS 122681</name>
    <dbReference type="NCBI Taxonomy" id="1314788"/>
    <lineage>
        <taxon>Eukaryota</taxon>
        <taxon>Fungi</taxon>
        <taxon>Dikarya</taxon>
        <taxon>Ascomycota</taxon>
        <taxon>Pezizomycotina</taxon>
        <taxon>Dothideomycetes</taxon>
        <taxon>Pleosporomycetidae</taxon>
        <taxon>Pleosporales</taxon>
        <taxon>Lophiostomataceae</taxon>
        <taxon>Lophiostoma</taxon>
    </lineage>
</organism>
<keyword evidence="4" id="KW-1185">Reference proteome</keyword>
<feature type="transmembrane region" description="Helical" evidence="2">
    <location>
        <begin position="549"/>
        <end position="572"/>
    </location>
</feature>
<accession>A0A6A6SHF2</accession>
<dbReference type="Proteomes" id="UP000799324">
    <property type="component" value="Unassembled WGS sequence"/>
</dbReference>
<name>A0A6A6SHF2_9PLEO</name>
<keyword evidence="2" id="KW-0812">Transmembrane</keyword>
<proteinExistence type="predicted"/>
<keyword evidence="2" id="KW-0472">Membrane</keyword>
<feature type="compositionally biased region" description="Polar residues" evidence="1">
    <location>
        <begin position="642"/>
        <end position="668"/>
    </location>
</feature>
<feature type="transmembrane region" description="Helical" evidence="2">
    <location>
        <begin position="131"/>
        <end position="157"/>
    </location>
</feature>
<dbReference type="EMBL" id="MU004640">
    <property type="protein sequence ID" value="KAF2647295.1"/>
    <property type="molecule type" value="Genomic_DNA"/>
</dbReference>
<feature type="region of interest" description="Disordered" evidence="1">
    <location>
        <begin position="592"/>
        <end position="668"/>
    </location>
</feature>
<protein>
    <submittedName>
        <fullName evidence="3">Uncharacterized protein</fullName>
    </submittedName>
</protein>
<evidence type="ECO:0000256" key="2">
    <source>
        <dbReference type="SAM" id="Phobius"/>
    </source>
</evidence>
<gene>
    <name evidence="3" type="ORF">K491DRAFT_317371</name>
</gene>